<name>H6L9Y7_SAPGL</name>
<feature type="region of interest" description="Disordered" evidence="1">
    <location>
        <begin position="28"/>
        <end position="60"/>
    </location>
</feature>
<gene>
    <name evidence="2" type="ordered locus">SGRA_1615</name>
</gene>
<evidence type="ECO:0000313" key="3">
    <source>
        <dbReference type="Proteomes" id="UP000007519"/>
    </source>
</evidence>
<dbReference type="Proteomes" id="UP000007519">
    <property type="component" value="Chromosome"/>
</dbReference>
<dbReference type="eggNOG" id="COG1054">
    <property type="taxonomic scope" value="Bacteria"/>
</dbReference>
<reference evidence="2 3" key="1">
    <citation type="journal article" date="2012" name="Stand. Genomic Sci.">
        <title>Complete genome sequencing and analysis of Saprospira grandis str. Lewin, a predatory marine bacterium.</title>
        <authorList>
            <person name="Saw J.H."/>
            <person name="Yuryev A."/>
            <person name="Kanbe M."/>
            <person name="Hou S."/>
            <person name="Young A.G."/>
            <person name="Aizawa S."/>
            <person name="Alam M."/>
        </authorList>
    </citation>
    <scope>NUCLEOTIDE SEQUENCE [LARGE SCALE GENOMIC DNA]</scope>
    <source>
        <strain evidence="2 3">Lewin</strain>
    </source>
</reference>
<keyword evidence="3" id="KW-1185">Reference proteome</keyword>
<protein>
    <submittedName>
        <fullName evidence="2">Uncharacterized protein</fullName>
    </submittedName>
</protein>
<dbReference type="AlphaFoldDB" id="H6L9Y7"/>
<dbReference type="EMBL" id="CP002831">
    <property type="protein sequence ID" value="AFC24350.1"/>
    <property type="molecule type" value="Genomic_DNA"/>
</dbReference>
<accession>H6L9Y7</accession>
<sequence>MAKAARLNLAEGWIVVARRARPKFFEAKRKKLQGRADLRATTQPDPAKGRGSPKKNSRIFQQLQYLNTHGRALSTR</sequence>
<dbReference type="KEGG" id="sgn:SGRA_1615"/>
<proteinExistence type="predicted"/>
<dbReference type="STRING" id="984262.SGRA_1615"/>
<evidence type="ECO:0000256" key="1">
    <source>
        <dbReference type="SAM" id="MobiDB-lite"/>
    </source>
</evidence>
<evidence type="ECO:0000313" key="2">
    <source>
        <dbReference type="EMBL" id="AFC24350.1"/>
    </source>
</evidence>
<organism evidence="2 3">
    <name type="scientific">Saprospira grandis (strain Lewin)</name>
    <dbReference type="NCBI Taxonomy" id="984262"/>
    <lineage>
        <taxon>Bacteria</taxon>
        <taxon>Pseudomonadati</taxon>
        <taxon>Bacteroidota</taxon>
        <taxon>Saprospiria</taxon>
        <taxon>Saprospirales</taxon>
        <taxon>Saprospiraceae</taxon>
        <taxon>Saprospira</taxon>
    </lineage>
</organism>
<dbReference type="HOGENOM" id="CLU_199100_0_0_10"/>